<comment type="caution">
    <text evidence="1">The sequence shown here is derived from an EMBL/GenBank/DDBJ whole genome shotgun (WGS) entry which is preliminary data.</text>
</comment>
<evidence type="ECO:0000313" key="2">
    <source>
        <dbReference type="Proteomes" id="UP000676996"/>
    </source>
</evidence>
<dbReference type="AlphaFoldDB" id="A0A8T4I8G7"/>
<keyword evidence="2" id="KW-1185">Reference proteome</keyword>
<dbReference type="Proteomes" id="UP000676996">
    <property type="component" value="Unassembled WGS sequence"/>
</dbReference>
<organism evidence="1 2">
    <name type="scientific">Stakelama marina</name>
    <dbReference type="NCBI Taxonomy" id="2826939"/>
    <lineage>
        <taxon>Bacteria</taxon>
        <taxon>Pseudomonadati</taxon>
        <taxon>Pseudomonadota</taxon>
        <taxon>Alphaproteobacteria</taxon>
        <taxon>Sphingomonadales</taxon>
        <taxon>Sphingomonadaceae</taxon>
        <taxon>Stakelama</taxon>
    </lineage>
</organism>
<reference evidence="1" key="1">
    <citation type="submission" date="2021-04" db="EMBL/GenBank/DDBJ databases">
        <title>Ouciella asimina sp. nov., isolated from the surface seawater in the hydrothermal field of Okinawa Trough.</title>
        <authorList>
            <person name="Shuang W."/>
        </authorList>
    </citation>
    <scope>NUCLEOTIDE SEQUENCE</scope>
    <source>
        <strain evidence="1">LXI357</strain>
    </source>
</reference>
<protein>
    <submittedName>
        <fullName evidence="1">Uncharacterized protein</fullName>
    </submittedName>
</protein>
<name>A0A8T4I8G7_9SPHN</name>
<dbReference type="EMBL" id="JAGRQC010000001">
    <property type="protein sequence ID" value="MBR0550957.1"/>
    <property type="molecule type" value="Genomic_DNA"/>
</dbReference>
<gene>
    <name evidence="1" type="ORF">J7S20_00385</name>
</gene>
<sequence length="96" mass="10618">MDNHDHHAADLCRAIAEEMRQVGALVEELANVLVADDDIALRHLDRLQAFDLVIQRTGESAQLLDRLAAGAHSHEAVEGVRLECVQQRLRDAMKAA</sequence>
<proteinExistence type="predicted"/>
<accession>A0A8T4I8G7</accession>
<evidence type="ECO:0000313" key="1">
    <source>
        <dbReference type="EMBL" id="MBR0550957.1"/>
    </source>
</evidence>
<dbReference type="RefSeq" id="WP_284052250.1">
    <property type="nucleotide sequence ID" value="NZ_JAGRQC010000001.1"/>
</dbReference>